<feature type="compositionally biased region" description="Polar residues" evidence="2">
    <location>
        <begin position="22"/>
        <end position="34"/>
    </location>
</feature>
<dbReference type="AlphaFoldDB" id="A0A9P8IE39"/>
<feature type="compositionally biased region" description="Basic residues" evidence="2">
    <location>
        <begin position="121"/>
        <end position="132"/>
    </location>
</feature>
<dbReference type="SUPFAM" id="SSF82199">
    <property type="entry name" value="SET domain"/>
    <property type="match status" value="1"/>
</dbReference>
<protein>
    <recommendedName>
        <fullName evidence="3">SET domain-containing protein</fullName>
    </recommendedName>
</protein>
<accession>A0A9P8IE39</accession>
<dbReference type="PANTHER" id="PTHR46462:SF3">
    <property type="entry name" value="UPSET, ISOFORM A"/>
    <property type="match status" value="1"/>
</dbReference>
<dbReference type="SUPFAM" id="SSF57903">
    <property type="entry name" value="FYVE/PHD zinc finger"/>
    <property type="match status" value="1"/>
</dbReference>
<dbReference type="PROSITE" id="PS50280">
    <property type="entry name" value="SET"/>
    <property type="match status" value="1"/>
</dbReference>
<evidence type="ECO:0000313" key="4">
    <source>
        <dbReference type="EMBL" id="KAH0553156.1"/>
    </source>
</evidence>
<dbReference type="GO" id="GO:0034967">
    <property type="term" value="C:Set3 complex"/>
    <property type="evidence" value="ECO:0007669"/>
    <property type="project" value="TreeGrafter"/>
</dbReference>
<feature type="region of interest" description="Disordered" evidence="2">
    <location>
        <begin position="103"/>
        <end position="223"/>
    </location>
</feature>
<feature type="compositionally biased region" description="Low complexity" evidence="2">
    <location>
        <begin position="1039"/>
        <end position="1049"/>
    </location>
</feature>
<feature type="compositionally biased region" description="Basic and acidic residues" evidence="2">
    <location>
        <begin position="584"/>
        <end position="607"/>
    </location>
</feature>
<name>A0A9P8IE39_9PEZI</name>
<feature type="compositionally biased region" description="Basic and acidic residues" evidence="2">
    <location>
        <begin position="535"/>
        <end position="549"/>
    </location>
</feature>
<evidence type="ECO:0000256" key="2">
    <source>
        <dbReference type="SAM" id="MobiDB-lite"/>
    </source>
</evidence>
<dbReference type="SMART" id="SM00317">
    <property type="entry name" value="SET"/>
    <property type="match status" value="1"/>
</dbReference>
<dbReference type="EMBL" id="JAGHQM010001574">
    <property type="protein sequence ID" value="KAH0553156.1"/>
    <property type="molecule type" value="Genomic_DNA"/>
</dbReference>
<keyword evidence="5" id="KW-1185">Reference proteome</keyword>
<comment type="caution">
    <text evidence="4">The sequence shown here is derived from an EMBL/GenBank/DDBJ whole genome shotgun (WGS) entry which is preliminary data.</text>
</comment>
<evidence type="ECO:0000259" key="3">
    <source>
        <dbReference type="PROSITE" id="PS50280"/>
    </source>
</evidence>
<dbReference type="InterPro" id="IPR013083">
    <property type="entry name" value="Znf_RING/FYVE/PHD"/>
</dbReference>
<keyword evidence="1" id="KW-0156">Chromatin regulator</keyword>
<feature type="compositionally biased region" description="Polar residues" evidence="2">
    <location>
        <begin position="894"/>
        <end position="909"/>
    </location>
</feature>
<feature type="compositionally biased region" description="Polar residues" evidence="2">
    <location>
        <begin position="928"/>
        <end position="945"/>
    </location>
</feature>
<feature type="domain" description="SET" evidence="3">
    <location>
        <begin position="299"/>
        <end position="430"/>
    </location>
</feature>
<feature type="region of interest" description="Disordered" evidence="2">
    <location>
        <begin position="1"/>
        <end position="41"/>
    </location>
</feature>
<dbReference type="Pfam" id="PF00856">
    <property type="entry name" value="SET"/>
    <property type="match status" value="1"/>
</dbReference>
<dbReference type="GO" id="GO:0070210">
    <property type="term" value="C:Rpd3L-Expanded complex"/>
    <property type="evidence" value="ECO:0007669"/>
    <property type="project" value="TreeGrafter"/>
</dbReference>
<proteinExistence type="predicted"/>
<dbReference type="InterPro" id="IPR001214">
    <property type="entry name" value="SET_dom"/>
</dbReference>
<feature type="region of interest" description="Disordered" evidence="2">
    <location>
        <begin position="497"/>
        <end position="618"/>
    </location>
</feature>
<feature type="region of interest" description="Disordered" evidence="2">
    <location>
        <begin position="818"/>
        <end position="1080"/>
    </location>
</feature>
<dbReference type="PANTHER" id="PTHR46462">
    <property type="entry name" value="UPSET, ISOFORM A"/>
    <property type="match status" value="1"/>
</dbReference>
<feature type="compositionally biased region" description="Low complexity" evidence="2">
    <location>
        <begin position="963"/>
        <end position="986"/>
    </location>
</feature>
<organism evidence="4 5">
    <name type="scientific">Trichoglossum hirsutum</name>
    <dbReference type="NCBI Taxonomy" id="265104"/>
    <lineage>
        <taxon>Eukaryota</taxon>
        <taxon>Fungi</taxon>
        <taxon>Dikarya</taxon>
        <taxon>Ascomycota</taxon>
        <taxon>Pezizomycotina</taxon>
        <taxon>Geoglossomycetes</taxon>
        <taxon>Geoglossales</taxon>
        <taxon>Geoglossaceae</taxon>
        <taxon>Trichoglossum</taxon>
    </lineage>
</organism>
<feature type="compositionally biased region" description="Polar residues" evidence="2">
    <location>
        <begin position="990"/>
        <end position="1003"/>
    </location>
</feature>
<reference evidence="4" key="1">
    <citation type="submission" date="2021-03" db="EMBL/GenBank/DDBJ databases">
        <title>Comparative genomics and phylogenomic investigation of the class Geoglossomycetes provide insights into ecological specialization and systematics.</title>
        <authorList>
            <person name="Melie T."/>
            <person name="Pirro S."/>
            <person name="Miller A.N."/>
            <person name="Quandt A."/>
        </authorList>
    </citation>
    <scope>NUCLEOTIDE SEQUENCE</scope>
    <source>
        <strain evidence="4">CAQ_001_2017</strain>
    </source>
</reference>
<evidence type="ECO:0000256" key="1">
    <source>
        <dbReference type="ARBA" id="ARBA00022853"/>
    </source>
</evidence>
<evidence type="ECO:0000313" key="5">
    <source>
        <dbReference type="Proteomes" id="UP000750711"/>
    </source>
</evidence>
<dbReference type="Gene3D" id="3.30.40.10">
    <property type="entry name" value="Zinc/RING finger domain, C3HC4 (zinc finger)"/>
    <property type="match status" value="1"/>
</dbReference>
<sequence length="1080" mass="118219">MTDISHPLTTPTAPHQLGPINAQVTPATPSTTGHDPTAITPEDEPYTIKCICPFPDDDGSTVLCDKCGTWQHIECYYYPSNYVPEVHYCTDCGGTKYDVKAATERQRRKREHPGAAEKTKRPASKSHKKKPKDQKQSALQADGWPPHDKQDALYPSDPKSVSPRDQPPAKRPKITHKNSGSTSSHVGAKSPSLGPSESRKVARALSHAARSPSKSPPPFNSLAVEDRIESYTYTPEFMQLYKRDPGDKDSPANVYRSIDFIKQTQSWLSDPAALRKACGATSPSEIFQQHQGIDLAPLPRISKRKKEDHRVEFYGSHPVWMYLTADSFIPAGSLIGELKGEMVGHLDNYKDDGRNRWKTLRHPEPFVFFHPRLPVYIDTRKEGTLLRYVRRSCRPNLEMKILVTNGTEWHYCFVATEDIHPNSELTVAWEYLPPIREYLDRQAAVDQDNFARDGDFQSAAQWINLVLANFGGCACESNAECAFSRFCYRQNSAAPSELSAVQANGTKPRKQRRSKNPTPLHGTVPMETSRASSEGPRHSDHRDEQDDSRSTSGSINSKSRSRDLTPATHLSSDVPSATLAGTELSDREKRKIAAVEKTFERLDEGQGPKKKKRVSGGSNLNSSGVGFFFFQKQQLSAAAIRITKLTRSFHQKQFPSSSGPSLSSASLPNTPAALALRGVGGYMDAGTSQTQSGSPTSEFPQHRGLVPASPTKSSPMSTSLAGTPRLSSPVGRPTNYQNASTQTDPEDDAWYSPPPVFLPKKRVIPYARRLLEKCQEDRSRFEIEKKRKSDAIVISNDVAAPVPTPPPPPLHLHLPLPPLPSFDVPRTEGQGLKKEPGLSQNGEWEVTKTEPTTFPPPTLVDPSVYSVMPDSAPPSCDGPQASPPSAIQPLDPNIQKTNTSNAFKVNPTSEGPFRDVESTPSKMAHPNTIGNGNSAEFRTPNSNSHRPADLRLQPTQTPRLGDSSPTTPSIQSTPSSATPTLSLQPPFVNTKHSPSFIKNNIAQASPVKKKLSLSEYAQRKKVETPTTEKPRSAFEGPNSSSPLSSSSTSAPDGILKPSTSLAEETKDLGGVNGSAMVESP</sequence>
<feature type="compositionally biased region" description="Basic and acidic residues" evidence="2">
    <location>
        <begin position="1017"/>
        <end position="1032"/>
    </location>
</feature>
<dbReference type="GO" id="GO:0006355">
    <property type="term" value="P:regulation of DNA-templated transcription"/>
    <property type="evidence" value="ECO:0007669"/>
    <property type="project" value="TreeGrafter"/>
</dbReference>
<feature type="compositionally biased region" description="Low complexity" evidence="2">
    <location>
        <begin position="686"/>
        <end position="697"/>
    </location>
</feature>
<dbReference type="Proteomes" id="UP000750711">
    <property type="component" value="Unassembled WGS sequence"/>
</dbReference>
<feature type="compositionally biased region" description="Polar residues" evidence="2">
    <location>
        <begin position="734"/>
        <end position="743"/>
    </location>
</feature>
<dbReference type="InterPro" id="IPR011011">
    <property type="entry name" value="Znf_FYVE_PHD"/>
</dbReference>
<dbReference type="GO" id="GO:0006325">
    <property type="term" value="P:chromatin organization"/>
    <property type="evidence" value="ECO:0007669"/>
    <property type="project" value="UniProtKB-KW"/>
</dbReference>
<dbReference type="InterPro" id="IPR046341">
    <property type="entry name" value="SET_dom_sf"/>
</dbReference>
<gene>
    <name evidence="4" type="ORF">GP486_006659</name>
</gene>
<feature type="compositionally biased region" description="Polar residues" evidence="2">
    <location>
        <begin position="710"/>
        <end position="721"/>
    </location>
</feature>
<feature type="region of interest" description="Disordered" evidence="2">
    <location>
        <begin position="682"/>
        <end position="752"/>
    </location>
</feature>
<dbReference type="Gene3D" id="2.170.270.10">
    <property type="entry name" value="SET domain"/>
    <property type="match status" value="1"/>
</dbReference>